<sequence length="401" mass="45885">MICNREFTHIIVVLFLPFQFQFLHDFYLQALENIKSKSIDFKIPVSQTEAAEKIFFVACTVGSIIAILIYYKIKKIRLFISICFGLNAIVWLVYLEFDEKHFWLAIALRICNGISTAIFHSVAISYLFCFVTHEYVGFYGYFIQTVMFLSLALVYLLFTFLGYKTIAIIFAIQDLILAGVIFLVPELKVPSKSITHDYIFQRHNLHNLFVTVMLMVFQQFCGINIVLRKVPLMLAGIGLDMETTLQYVFMDFVGFLSNFIGSFITYSVPRKIMWCISSFGLVIGLFLFALTLVTDNLPNWVGTLGAFLFYLFYGLGVGPIAWYYGGELFGESLRIEAGAITLITNQVFTIVYTYIEQAIQKKFDDIGSVVLCAIFDFIAIFFGMYFIPTPKNREGGNELFL</sequence>
<evidence type="ECO:0000256" key="2">
    <source>
        <dbReference type="ARBA" id="ARBA00022692"/>
    </source>
</evidence>
<dbReference type="PANTHER" id="PTHR48021:SF1">
    <property type="entry name" value="GH07001P-RELATED"/>
    <property type="match status" value="1"/>
</dbReference>
<dbReference type="InterPro" id="IPR005828">
    <property type="entry name" value="MFS_sugar_transport-like"/>
</dbReference>
<feature type="transmembrane region" description="Helical" evidence="5">
    <location>
        <begin position="367"/>
        <end position="387"/>
    </location>
</feature>
<feature type="transmembrane region" description="Helical" evidence="5">
    <location>
        <begin position="273"/>
        <end position="294"/>
    </location>
</feature>
<evidence type="ECO:0000313" key="6">
    <source>
        <dbReference type="EMBL" id="KAK8837008.1"/>
    </source>
</evidence>
<keyword evidence="2 5" id="KW-0812">Transmembrane</keyword>
<protein>
    <submittedName>
        <fullName evidence="6">Glucose import</fullName>
    </submittedName>
</protein>
<feature type="transmembrane region" description="Helical" evidence="5">
    <location>
        <begin position="78"/>
        <end position="95"/>
    </location>
</feature>
<gene>
    <name evidence="6" type="ORF">M9Y10_037046</name>
</gene>
<dbReference type="PANTHER" id="PTHR48021">
    <property type="match status" value="1"/>
</dbReference>
<feature type="transmembrane region" description="Helical" evidence="5">
    <location>
        <begin position="337"/>
        <end position="355"/>
    </location>
</feature>
<evidence type="ECO:0000256" key="3">
    <source>
        <dbReference type="ARBA" id="ARBA00022989"/>
    </source>
</evidence>
<keyword evidence="3 5" id="KW-1133">Transmembrane helix</keyword>
<feature type="transmembrane region" description="Helical" evidence="5">
    <location>
        <begin position="101"/>
        <end position="131"/>
    </location>
</feature>
<reference evidence="6 7" key="1">
    <citation type="submission" date="2024-04" db="EMBL/GenBank/DDBJ databases">
        <title>Tritrichomonas musculus Genome.</title>
        <authorList>
            <person name="Alves-Ferreira E."/>
            <person name="Grigg M."/>
            <person name="Lorenzi H."/>
            <person name="Galac M."/>
        </authorList>
    </citation>
    <scope>NUCLEOTIDE SEQUENCE [LARGE SCALE GENOMIC DNA]</scope>
    <source>
        <strain evidence="6 7">EAF2021</strain>
    </source>
</reference>
<evidence type="ECO:0000256" key="5">
    <source>
        <dbReference type="SAM" id="Phobius"/>
    </source>
</evidence>
<keyword evidence="4 5" id="KW-0472">Membrane</keyword>
<proteinExistence type="predicted"/>
<dbReference type="EMBL" id="JAPFFF010000062">
    <property type="protein sequence ID" value="KAK8837008.1"/>
    <property type="molecule type" value="Genomic_DNA"/>
</dbReference>
<organism evidence="6 7">
    <name type="scientific">Tritrichomonas musculus</name>
    <dbReference type="NCBI Taxonomy" id="1915356"/>
    <lineage>
        <taxon>Eukaryota</taxon>
        <taxon>Metamonada</taxon>
        <taxon>Parabasalia</taxon>
        <taxon>Tritrichomonadida</taxon>
        <taxon>Tritrichomonadidae</taxon>
        <taxon>Tritrichomonas</taxon>
    </lineage>
</organism>
<feature type="transmembrane region" description="Helical" evidence="5">
    <location>
        <begin position="205"/>
        <end position="227"/>
    </location>
</feature>
<dbReference type="InterPro" id="IPR050549">
    <property type="entry name" value="MFS_Trehalose_Transporter"/>
</dbReference>
<keyword evidence="7" id="KW-1185">Reference proteome</keyword>
<feature type="transmembrane region" description="Helical" evidence="5">
    <location>
        <begin position="138"/>
        <end position="160"/>
    </location>
</feature>
<comment type="subcellular location">
    <subcellularLocation>
        <location evidence="1">Membrane</location>
    </subcellularLocation>
</comment>
<comment type="caution">
    <text evidence="6">The sequence shown here is derived from an EMBL/GenBank/DDBJ whole genome shotgun (WGS) entry which is preliminary data.</text>
</comment>
<evidence type="ECO:0000256" key="1">
    <source>
        <dbReference type="ARBA" id="ARBA00004370"/>
    </source>
</evidence>
<evidence type="ECO:0000256" key="4">
    <source>
        <dbReference type="ARBA" id="ARBA00023136"/>
    </source>
</evidence>
<dbReference type="InterPro" id="IPR036259">
    <property type="entry name" value="MFS_trans_sf"/>
</dbReference>
<evidence type="ECO:0000313" key="7">
    <source>
        <dbReference type="Proteomes" id="UP001470230"/>
    </source>
</evidence>
<feature type="transmembrane region" description="Helical" evidence="5">
    <location>
        <begin position="247"/>
        <end position="266"/>
    </location>
</feature>
<feature type="transmembrane region" description="Helical" evidence="5">
    <location>
        <begin position="54"/>
        <end position="71"/>
    </location>
</feature>
<dbReference type="Gene3D" id="1.20.1250.20">
    <property type="entry name" value="MFS general substrate transporter like domains"/>
    <property type="match status" value="2"/>
</dbReference>
<dbReference type="Proteomes" id="UP001470230">
    <property type="component" value="Unassembled WGS sequence"/>
</dbReference>
<feature type="transmembrane region" description="Helical" evidence="5">
    <location>
        <begin position="300"/>
        <end position="325"/>
    </location>
</feature>
<accession>A0ABR2GSU2</accession>
<dbReference type="Pfam" id="PF00083">
    <property type="entry name" value="Sugar_tr"/>
    <property type="match status" value="1"/>
</dbReference>
<dbReference type="SUPFAM" id="SSF103473">
    <property type="entry name" value="MFS general substrate transporter"/>
    <property type="match status" value="1"/>
</dbReference>
<feature type="transmembrane region" description="Helical" evidence="5">
    <location>
        <begin position="166"/>
        <end position="184"/>
    </location>
</feature>
<name>A0ABR2GSU2_9EUKA</name>